<dbReference type="EMBL" id="CAUYUJ010009557">
    <property type="protein sequence ID" value="CAK0827105.1"/>
    <property type="molecule type" value="Genomic_DNA"/>
</dbReference>
<dbReference type="Pfam" id="PF04176">
    <property type="entry name" value="TIP41"/>
    <property type="match status" value="1"/>
</dbReference>
<dbReference type="PANTHER" id="PTHR21021:SF16">
    <property type="entry name" value="TIP41-LIKE PROTEIN"/>
    <property type="match status" value="1"/>
</dbReference>
<name>A0ABN9S5Z4_9DINO</name>
<evidence type="ECO:0000256" key="1">
    <source>
        <dbReference type="ARBA" id="ARBA00006658"/>
    </source>
</evidence>
<proteinExistence type="inferred from homology"/>
<keyword evidence="4" id="KW-1185">Reference proteome</keyword>
<dbReference type="InterPro" id="IPR007303">
    <property type="entry name" value="TIP41-like"/>
</dbReference>
<reference evidence="3" key="1">
    <citation type="submission" date="2023-10" db="EMBL/GenBank/DDBJ databases">
        <authorList>
            <person name="Chen Y."/>
            <person name="Shah S."/>
            <person name="Dougan E. K."/>
            <person name="Thang M."/>
            <person name="Chan C."/>
        </authorList>
    </citation>
    <scope>NUCLEOTIDE SEQUENCE [LARGE SCALE GENOMIC DNA]</scope>
</reference>
<gene>
    <name evidence="3" type="ORF">PCOR1329_LOCUS26721</name>
</gene>
<accession>A0ABN9S5Z4</accession>
<comment type="caution">
    <text evidence="3">The sequence shown here is derived from an EMBL/GenBank/DDBJ whole genome shotgun (WGS) entry which is preliminary data.</text>
</comment>
<evidence type="ECO:0000313" key="3">
    <source>
        <dbReference type="EMBL" id="CAK0827105.1"/>
    </source>
</evidence>
<comment type="similarity">
    <text evidence="1">Belongs to the TIP41 family.</text>
</comment>
<protein>
    <recommendedName>
        <fullName evidence="5">TIP41-like protein</fullName>
    </recommendedName>
</protein>
<dbReference type="PANTHER" id="PTHR21021">
    <property type="entry name" value="GAF/PUTATIVE CYTOSKELETAL PROTEIN"/>
    <property type="match status" value="1"/>
</dbReference>
<sequence>MAAPAAPATALAAPAEASSSSFERGGWSFEARRCPIWSSDRADQLARELQLCKVPDMFCGDAALSMRHGASGTSRGCARATRCCAAAGAPLAARRRRWRRRGRPASRCSAGCSARWKPRSDIPDVVELEATSDWTCSTPYWGGVVRGGGPAEEPTGGEADGEAEELPWELLRRQDEIHWYDEVLFWEDELSDFGLCRSSVRVRVMPTFWFALLLCELRVDNVLLREVATRFYCSLDADHMLREWTWREASYEALRRRGVAPEASPHVSQCSSGTALLGPEDVRRQLRQRIPLWTAGADRCGQPAAASRGEGEAGAGRADLGA</sequence>
<dbReference type="Proteomes" id="UP001189429">
    <property type="component" value="Unassembled WGS sequence"/>
</dbReference>
<evidence type="ECO:0000256" key="2">
    <source>
        <dbReference type="SAM" id="MobiDB-lite"/>
    </source>
</evidence>
<evidence type="ECO:0008006" key="5">
    <source>
        <dbReference type="Google" id="ProtNLM"/>
    </source>
</evidence>
<evidence type="ECO:0000313" key="4">
    <source>
        <dbReference type="Proteomes" id="UP001189429"/>
    </source>
</evidence>
<feature type="region of interest" description="Disordered" evidence="2">
    <location>
        <begin position="299"/>
        <end position="322"/>
    </location>
</feature>
<dbReference type="InterPro" id="IPR051330">
    <property type="entry name" value="Phosphatase_reg/MetRdx"/>
</dbReference>
<organism evidence="3 4">
    <name type="scientific">Prorocentrum cordatum</name>
    <dbReference type="NCBI Taxonomy" id="2364126"/>
    <lineage>
        <taxon>Eukaryota</taxon>
        <taxon>Sar</taxon>
        <taxon>Alveolata</taxon>
        <taxon>Dinophyceae</taxon>
        <taxon>Prorocentrales</taxon>
        <taxon>Prorocentraceae</taxon>
        <taxon>Prorocentrum</taxon>
    </lineage>
</organism>